<accession>A0A3G4RPT4</accession>
<feature type="region of interest" description="Disordered" evidence="1">
    <location>
        <begin position="1"/>
        <end position="29"/>
    </location>
</feature>
<organism evidence="2">
    <name type="scientific">Escherichia coli</name>
    <dbReference type="NCBI Taxonomy" id="562"/>
    <lineage>
        <taxon>Bacteria</taxon>
        <taxon>Pseudomonadati</taxon>
        <taxon>Pseudomonadota</taxon>
        <taxon>Gammaproteobacteria</taxon>
        <taxon>Enterobacterales</taxon>
        <taxon>Enterobacteriaceae</taxon>
        <taxon>Escherichia</taxon>
    </lineage>
</organism>
<dbReference type="AlphaFoldDB" id="A0A3G4RPT4"/>
<dbReference type="EMBL" id="MH846724">
    <property type="protein sequence ID" value="AYU67702.1"/>
    <property type="molecule type" value="Genomic_DNA"/>
</dbReference>
<name>A0A3G4RPT4_ECOLX</name>
<protein>
    <submittedName>
        <fullName evidence="2">Uncharacterized protein</fullName>
    </submittedName>
</protein>
<sequence length="29" mass="2996">MESFERVLMPGLEKSVQHPVGGAPGQGAS</sequence>
<geneLocation type="plasmid" evidence="2">
    <name>p17-346F</name>
</geneLocation>
<evidence type="ECO:0000256" key="1">
    <source>
        <dbReference type="SAM" id="MobiDB-lite"/>
    </source>
</evidence>
<proteinExistence type="predicted"/>
<gene>
    <name evidence="2" type="ORF">D0356_00165</name>
</gene>
<evidence type="ECO:0000313" key="2">
    <source>
        <dbReference type="EMBL" id="AYU67702.1"/>
    </source>
</evidence>
<keyword evidence="2" id="KW-0614">Plasmid</keyword>
<reference evidence="2" key="1">
    <citation type="journal article" date="2018" name="Vet. Microbiol.">
        <title>Characterization of plasmids harboring blaCTX-M genes in Escherichia coli from French pigs.</title>
        <authorList>
            <person name="Lucas P."/>
            <person name="Jouy E."/>
            <person name="Le Devendec L."/>
            <person name="de Boisseson C."/>
            <person name="Perrin-Guyomard A."/>
            <person name="Jove T."/>
            <person name="Blanchard Y."/>
            <person name="Touzain F."/>
            <person name="Kempf I."/>
        </authorList>
    </citation>
    <scope>NUCLEOTIDE SEQUENCE</scope>
    <source>
        <strain evidence="2">17-346F</strain>
        <plasmid evidence="2">p17-346F</plasmid>
    </source>
</reference>